<dbReference type="Pfam" id="PF01027">
    <property type="entry name" value="Bax1-I"/>
    <property type="match status" value="1"/>
</dbReference>
<comment type="caution">
    <text evidence="7">The sequence shown here is derived from an EMBL/GenBank/DDBJ whole genome shotgun (WGS) entry which is preliminary data.</text>
</comment>
<evidence type="ECO:0000313" key="7">
    <source>
        <dbReference type="EMBL" id="MBG3875807.1"/>
    </source>
</evidence>
<comment type="subcellular location">
    <subcellularLocation>
        <location evidence="1">Membrane</location>
        <topology evidence="1">Multi-pass membrane protein</topology>
    </subcellularLocation>
</comment>
<comment type="similarity">
    <text evidence="2 6">Belongs to the BI1 family.</text>
</comment>
<dbReference type="CDD" id="cd10432">
    <property type="entry name" value="BI-1-like_bacterial"/>
    <property type="match status" value="1"/>
</dbReference>
<sequence>MLGRTVSAPTRARAETVNAFMRGVYNWMFVGLAVTAGAAWFTASSPAMLQLVFGNSFVLIGLILAEIGLVMGISAGIARLSGGAATGLFVLYSALNGITLSAVLLAYTTGTVFQAFATAAGMFGAMSLYGLTTKKDLTSWGSFLFMGLIGILIASVVNIFVGSSAMSLVISAIGVVVFTGLTAYDSQKLRMMGETAPMDDATAIRRGTILGALTLYLDFINLFLMLLRLFGSSRD</sequence>
<dbReference type="InterPro" id="IPR006214">
    <property type="entry name" value="Bax_inhibitor_1-related"/>
</dbReference>
<reference evidence="7 8" key="1">
    <citation type="submission" date="2019-08" db="EMBL/GenBank/DDBJ databases">
        <authorList>
            <person name="Luo N."/>
        </authorList>
    </citation>
    <scope>NUCLEOTIDE SEQUENCE [LARGE SCALE GENOMIC DNA]</scope>
    <source>
        <strain evidence="7 8">NCIMB 9442</strain>
    </source>
</reference>
<keyword evidence="3 6" id="KW-0812">Transmembrane</keyword>
<keyword evidence="8" id="KW-1185">Reference proteome</keyword>
<dbReference type="RefSeq" id="WP_196608055.1">
    <property type="nucleotide sequence ID" value="NZ_VRYY01000038.1"/>
</dbReference>
<evidence type="ECO:0000256" key="2">
    <source>
        <dbReference type="ARBA" id="ARBA00010350"/>
    </source>
</evidence>
<dbReference type="EMBL" id="VRYY01000038">
    <property type="protein sequence ID" value="MBG3875807.1"/>
    <property type="molecule type" value="Genomic_DNA"/>
</dbReference>
<feature type="transmembrane region" description="Helical" evidence="6">
    <location>
        <begin position="85"/>
        <end position="107"/>
    </location>
</feature>
<evidence type="ECO:0000256" key="6">
    <source>
        <dbReference type="RuleBase" id="RU004379"/>
    </source>
</evidence>
<feature type="transmembrane region" description="Helical" evidence="6">
    <location>
        <begin position="113"/>
        <end position="131"/>
    </location>
</feature>
<evidence type="ECO:0000256" key="3">
    <source>
        <dbReference type="ARBA" id="ARBA00022692"/>
    </source>
</evidence>
<evidence type="ECO:0000256" key="5">
    <source>
        <dbReference type="ARBA" id="ARBA00023136"/>
    </source>
</evidence>
<keyword evidence="5 6" id="KW-0472">Membrane</keyword>
<accession>A0ABS0J046</accession>
<proteinExistence type="inferred from homology"/>
<keyword evidence="4 6" id="KW-1133">Transmembrane helix</keyword>
<feature type="transmembrane region" description="Helical" evidence="6">
    <location>
        <begin position="20"/>
        <end position="41"/>
    </location>
</feature>
<organism evidence="7 8">
    <name type="scientific">Nitratidesulfovibrio oxamicus</name>
    <dbReference type="NCBI Taxonomy" id="32016"/>
    <lineage>
        <taxon>Bacteria</taxon>
        <taxon>Pseudomonadati</taxon>
        <taxon>Thermodesulfobacteriota</taxon>
        <taxon>Desulfovibrionia</taxon>
        <taxon>Desulfovibrionales</taxon>
        <taxon>Desulfovibrionaceae</taxon>
        <taxon>Nitratidesulfovibrio</taxon>
    </lineage>
</organism>
<evidence type="ECO:0000256" key="4">
    <source>
        <dbReference type="ARBA" id="ARBA00022989"/>
    </source>
</evidence>
<feature type="transmembrane region" description="Helical" evidence="6">
    <location>
        <begin position="143"/>
        <end position="161"/>
    </location>
</feature>
<evidence type="ECO:0000313" key="8">
    <source>
        <dbReference type="Proteomes" id="UP001194469"/>
    </source>
</evidence>
<dbReference type="PANTHER" id="PTHR23291:SF50">
    <property type="entry name" value="PROTEIN LIFEGUARD 4"/>
    <property type="match status" value="1"/>
</dbReference>
<feature type="transmembrane region" description="Helical" evidence="6">
    <location>
        <begin position="47"/>
        <end position="73"/>
    </location>
</feature>
<protein>
    <submittedName>
        <fullName evidence="7">Bax inhibitor-1/YccA family protein</fullName>
    </submittedName>
</protein>
<feature type="transmembrane region" description="Helical" evidence="6">
    <location>
        <begin position="167"/>
        <end position="186"/>
    </location>
</feature>
<evidence type="ECO:0000256" key="1">
    <source>
        <dbReference type="ARBA" id="ARBA00004141"/>
    </source>
</evidence>
<feature type="transmembrane region" description="Helical" evidence="6">
    <location>
        <begin position="207"/>
        <end position="230"/>
    </location>
</feature>
<dbReference type="PANTHER" id="PTHR23291">
    <property type="entry name" value="BAX INHIBITOR-RELATED"/>
    <property type="match status" value="1"/>
</dbReference>
<gene>
    <name evidence="7" type="ORF">FVW20_01890</name>
</gene>
<name>A0ABS0J046_9BACT</name>
<dbReference type="Proteomes" id="UP001194469">
    <property type="component" value="Unassembled WGS sequence"/>
</dbReference>